<dbReference type="InterPro" id="IPR043502">
    <property type="entry name" value="DNA/RNA_pol_sf"/>
</dbReference>
<dbReference type="PANTHER" id="PTHR11439:SF440">
    <property type="entry name" value="INTEGRASE CATALYTIC DOMAIN-CONTAINING PROTEIN"/>
    <property type="match status" value="1"/>
</dbReference>
<protein>
    <recommendedName>
        <fullName evidence="1">Reverse transcriptase Ty1/copia-type domain-containing protein</fullName>
    </recommendedName>
</protein>
<gene>
    <name evidence="2" type="ORF">M514_25680</name>
</gene>
<proteinExistence type="predicted"/>
<dbReference type="PANTHER" id="PTHR11439">
    <property type="entry name" value="GAG-POL-RELATED RETROTRANSPOSON"/>
    <property type="match status" value="1"/>
</dbReference>
<dbReference type="Proteomes" id="UP000030758">
    <property type="component" value="Unassembled WGS sequence"/>
</dbReference>
<dbReference type="EMBL" id="KL367602">
    <property type="protein sequence ID" value="KFD62078.1"/>
    <property type="molecule type" value="Genomic_DNA"/>
</dbReference>
<accession>A0A085MXY2</accession>
<dbReference type="Pfam" id="PF07727">
    <property type="entry name" value="RVT_2"/>
    <property type="match status" value="1"/>
</dbReference>
<reference evidence="2" key="1">
    <citation type="journal article" date="2014" name="Nat. Genet.">
        <title>Genome and transcriptome of the porcine whipworm Trichuris suis.</title>
        <authorList>
            <person name="Jex A.R."/>
            <person name="Nejsum P."/>
            <person name="Schwarz E.M."/>
            <person name="Hu L."/>
            <person name="Young N.D."/>
            <person name="Hall R.S."/>
            <person name="Korhonen P.K."/>
            <person name="Liao S."/>
            <person name="Thamsborg S."/>
            <person name="Xia J."/>
            <person name="Xu P."/>
            <person name="Wang S."/>
            <person name="Scheerlinck J.P."/>
            <person name="Hofmann A."/>
            <person name="Sternberg P.W."/>
            <person name="Wang J."/>
            <person name="Gasser R.B."/>
        </authorList>
    </citation>
    <scope>NUCLEOTIDE SEQUENCE [LARGE SCALE GENOMIC DNA]</scope>
    <source>
        <strain evidence="2">DCEP-RM93F</strain>
    </source>
</reference>
<dbReference type="InterPro" id="IPR013103">
    <property type="entry name" value="RVT_2"/>
</dbReference>
<name>A0A085MXY2_9BILA</name>
<dbReference type="AlphaFoldDB" id="A0A085MXY2"/>
<sequence length="492" mass="55256">MDEECESLLERQTWVEVDLPEKASYIGSRWVFRRKLDITGSVERYKARLFGWHVRHVDVKSAYLYGKLAEEIYMKLPEGYEHTVGKVARLLRPIYGLKQSGHVWNETLTAFLETHGFQRHWSSSRVYVSSNQVIIVVYIDDILLLHSDPKEIDKVVQVMKGEMKHELRMNQSAYIESILRKFKMELCKPASTPLDPSVELSVADCPKSQADRDEMATVPYRELIGSLVYIALSTRSDILFAVTKLSQYNSDPGRVHGNQLKHVLRYLNRTKAYELVFRTNAESAVEIHCDADLAGNADNRKSWTGVTVEVAGNLVGWMSKKQRCVASCTMEAEYVTLAVAVKEAKWLTMISEELGLKERLKMPVVMLCDSQAAIKFASNRIEKTRTRHIDIAHHVARDAVQSGTVSIAYVPSNQNVADTLTKGLRPAAQKNALTLFNVKSQEIGGIEGISGHFTLIPPACTPFTVYTTCLPLSRLSCSLSPLCAIVKNACSV</sequence>
<dbReference type="SUPFAM" id="SSF56672">
    <property type="entry name" value="DNA/RNA polymerases"/>
    <property type="match status" value="1"/>
</dbReference>
<evidence type="ECO:0000259" key="1">
    <source>
        <dbReference type="Pfam" id="PF07727"/>
    </source>
</evidence>
<organism evidence="2">
    <name type="scientific">Trichuris suis</name>
    <name type="common">pig whipworm</name>
    <dbReference type="NCBI Taxonomy" id="68888"/>
    <lineage>
        <taxon>Eukaryota</taxon>
        <taxon>Metazoa</taxon>
        <taxon>Ecdysozoa</taxon>
        <taxon>Nematoda</taxon>
        <taxon>Enoplea</taxon>
        <taxon>Dorylaimia</taxon>
        <taxon>Trichinellida</taxon>
        <taxon>Trichuridae</taxon>
        <taxon>Trichuris</taxon>
    </lineage>
</organism>
<evidence type="ECO:0000313" key="2">
    <source>
        <dbReference type="EMBL" id="KFD62078.1"/>
    </source>
</evidence>
<dbReference type="CDD" id="cd09272">
    <property type="entry name" value="RNase_HI_RT_Ty1"/>
    <property type="match status" value="1"/>
</dbReference>
<feature type="domain" description="Reverse transcriptase Ty1/copia-type" evidence="1">
    <location>
        <begin position="51"/>
        <end position="164"/>
    </location>
</feature>